<accession>A0AAY5ELV5</accession>
<keyword evidence="2" id="KW-0677">Repeat</keyword>
<dbReference type="SUPFAM" id="SSF54695">
    <property type="entry name" value="POZ domain"/>
    <property type="match status" value="1"/>
</dbReference>
<reference evidence="4" key="3">
    <citation type="submission" date="2025-09" db="UniProtKB">
        <authorList>
            <consortium name="Ensembl"/>
        </authorList>
    </citation>
    <scope>IDENTIFICATION</scope>
</reference>
<dbReference type="Ensembl" id="ENSEEET00000059047.1">
    <property type="protein sequence ID" value="ENSEEEP00000057574.1"/>
    <property type="gene ID" value="ENSEEEG00000027760.1"/>
</dbReference>
<dbReference type="Gene3D" id="1.25.40.420">
    <property type="match status" value="1"/>
</dbReference>
<evidence type="ECO:0000256" key="1">
    <source>
        <dbReference type="ARBA" id="ARBA00022441"/>
    </source>
</evidence>
<dbReference type="PANTHER" id="PTHR24412:SF179">
    <property type="entry name" value="KELCH-LIKE PROTEIN 3"/>
    <property type="match status" value="1"/>
</dbReference>
<keyword evidence="5" id="KW-1185">Reference proteome</keyword>
<feature type="domain" description="BTB" evidence="3">
    <location>
        <begin position="3"/>
        <end position="64"/>
    </location>
</feature>
<reference evidence="4" key="2">
    <citation type="submission" date="2025-08" db="UniProtKB">
        <authorList>
            <consortium name="Ensembl"/>
        </authorList>
    </citation>
    <scope>IDENTIFICATION</scope>
</reference>
<dbReference type="Proteomes" id="UP000314983">
    <property type="component" value="Chromosome 12"/>
</dbReference>
<dbReference type="PANTHER" id="PTHR24412">
    <property type="entry name" value="KELCH PROTEIN"/>
    <property type="match status" value="1"/>
</dbReference>
<dbReference type="InterPro" id="IPR011333">
    <property type="entry name" value="SKP1/BTB/POZ_sf"/>
</dbReference>
<dbReference type="Gene3D" id="3.30.710.10">
    <property type="entry name" value="Potassium Channel Kv1.1, Chain A"/>
    <property type="match status" value="1"/>
</dbReference>
<protein>
    <submittedName>
        <fullName evidence="4">Kelch-like family member 3</fullName>
    </submittedName>
</protein>
<evidence type="ECO:0000313" key="4">
    <source>
        <dbReference type="Ensembl" id="ENSEEEP00000057574.1"/>
    </source>
</evidence>
<dbReference type="GeneTree" id="ENSGT00940000157891"/>
<dbReference type="Pfam" id="PF00651">
    <property type="entry name" value="BTB"/>
    <property type="match status" value="1"/>
</dbReference>
<sequence>MTESKAPCVEIRDMDGQTLRKLVDYIYTAEIEVSEDSVQVLLAAAGLLQLMDVRQACCEFLQSQLHPTNCLGIRAFADLHTCTDLLRQAHAYAGQCADHGPSAPSLRGESWTAGQLSNVRACACAPLLVLNRAAFLRGHAGGGVPGSFLAAGVQSYLQ</sequence>
<reference evidence="4 5" key="1">
    <citation type="submission" date="2020-05" db="EMBL/GenBank/DDBJ databases">
        <title>Electrophorus electricus (electric eel) genome, fEleEle1, primary haplotype.</title>
        <authorList>
            <person name="Myers G."/>
            <person name="Meyer A."/>
            <person name="Fedrigo O."/>
            <person name="Formenti G."/>
            <person name="Rhie A."/>
            <person name="Tracey A."/>
            <person name="Sims Y."/>
            <person name="Jarvis E.D."/>
        </authorList>
    </citation>
    <scope>NUCLEOTIDE SEQUENCE [LARGE SCALE GENOMIC DNA]</scope>
</reference>
<organism evidence="4 5">
    <name type="scientific">Electrophorus electricus</name>
    <name type="common">Electric eel</name>
    <name type="synonym">Gymnotus electricus</name>
    <dbReference type="NCBI Taxonomy" id="8005"/>
    <lineage>
        <taxon>Eukaryota</taxon>
        <taxon>Metazoa</taxon>
        <taxon>Chordata</taxon>
        <taxon>Craniata</taxon>
        <taxon>Vertebrata</taxon>
        <taxon>Euteleostomi</taxon>
        <taxon>Actinopterygii</taxon>
        <taxon>Neopterygii</taxon>
        <taxon>Teleostei</taxon>
        <taxon>Ostariophysi</taxon>
        <taxon>Gymnotiformes</taxon>
        <taxon>Gymnotoidei</taxon>
        <taxon>Gymnotidae</taxon>
        <taxon>Electrophorus</taxon>
    </lineage>
</organism>
<evidence type="ECO:0000313" key="5">
    <source>
        <dbReference type="Proteomes" id="UP000314983"/>
    </source>
</evidence>
<name>A0AAY5ELV5_ELEEL</name>
<evidence type="ECO:0000256" key="2">
    <source>
        <dbReference type="ARBA" id="ARBA00022737"/>
    </source>
</evidence>
<keyword evidence="1" id="KW-0880">Kelch repeat</keyword>
<proteinExistence type="predicted"/>
<evidence type="ECO:0000259" key="3">
    <source>
        <dbReference type="Pfam" id="PF00651"/>
    </source>
</evidence>
<dbReference type="InterPro" id="IPR000210">
    <property type="entry name" value="BTB/POZ_dom"/>
</dbReference>
<dbReference type="AlphaFoldDB" id="A0AAY5ELV5"/>